<evidence type="ECO:0000256" key="3">
    <source>
        <dbReference type="ARBA" id="ARBA00022679"/>
    </source>
</evidence>
<dbReference type="RefSeq" id="WP_068899643.1">
    <property type="nucleotide sequence ID" value="NZ_JBHUIF010000003.1"/>
</dbReference>
<dbReference type="GO" id="GO:0009103">
    <property type="term" value="P:lipopolysaccharide biosynthetic process"/>
    <property type="evidence" value="ECO:0007669"/>
    <property type="project" value="UniProtKB-UniRule"/>
</dbReference>
<organism evidence="10 11">
    <name type="scientific">Veronia pacifica</name>
    <dbReference type="NCBI Taxonomy" id="1080227"/>
    <lineage>
        <taxon>Bacteria</taxon>
        <taxon>Pseudomonadati</taxon>
        <taxon>Pseudomonadota</taxon>
        <taxon>Gammaproteobacteria</taxon>
        <taxon>Vibrionales</taxon>
        <taxon>Vibrionaceae</taxon>
        <taxon>Veronia</taxon>
    </lineage>
</organism>
<evidence type="ECO:0000256" key="5">
    <source>
        <dbReference type="ARBA" id="ARBA00022985"/>
    </source>
</evidence>
<comment type="catalytic activity">
    <reaction evidence="9">
        <text>an alpha-Kdo-(2-&gt;4)-alpha-Kdo-(2-&gt;6)-lipid IVA + a fatty acyl-[ACP] = an alpha-Kdo-(2-&gt;4)-alpha-Kdo-(2-&gt;6)-(acyl)-lipid IVA + holo-[ACP]</text>
        <dbReference type="Rhea" id="RHEA:69396"/>
        <dbReference type="Rhea" id="RHEA-COMP:9685"/>
        <dbReference type="Rhea" id="RHEA-COMP:14125"/>
        <dbReference type="ChEBI" id="CHEBI:64479"/>
        <dbReference type="ChEBI" id="CHEBI:138651"/>
        <dbReference type="ChEBI" id="CHEBI:176429"/>
        <dbReference type="ChEBI" id="CHEBI:176430"/>
        <dbReference type="EC" id="2.3.1.241"/>
    </reaction>
</comment>
<keyword evidence="7 9" id="KW-0472">Membrane</keyword>
<dbReference type="UniPathway" id="UPA00360">
    <property type="reaction ID" value="UER00485"/>
</dbReference>
<comment type="subcellular location">
    <subcellularLocation>
        <location evidence="9">Cell inner membrane</location>
        <topology evidence="9">Single-pass membrane protein</topology>
    </subcellularLocation>
</comment>
<comment type="function">
    <text evidence="9">Catalyzes the transfer of an acyl chain from an acyl-[acyl-carrier-protein] (ACP) to a Kdo(2)-lipid IV(A) to form a Kdo(2)-(acyl)-lipid IV(A).</text>
</comment>
<comment type="pathway">
    <text evidence="9">Bacterial outer membrane biogenesis; lipopolysaccharide biosynthesis.</text>
</comment>
<dbReference type="EC" id="2.3.1.241" evidence="9"/>
<keyword evidence="11" id="KW-1185">Reference proteome</keyword>
<evidence type="ECO:0000256" key="2">
    <source>
        <dbReference type="ARBA" id="ARBA00022519"/>
    </source>
</evidence>
<reference evidence="10 11" key="1">
    <citation type="submission" date="2016-05" db="EMBL/GenBank/DDBJ databases">
        <title>Genomic Taxonomy of the Vibrionaceae.</title>
        <authorList>
            <person name="Gomez-Gil B."/>
            <person name="Enciso-Ibarra J."/>
        </authorList>
    </citation>
    <scope>NUCLEOTIDE SEQUENCE [LARGE SCALE GENOMIC DNA]</scope>
    <source>
        <strain evidence="10 11">CAIM 1920</strain>
    </source>
</reference>
<sequence length="308" mass="36042">MSNFDVPKFSLSFLHPRYLHTWLGVLLMYLVSWLPYRLQRMLGRKLGLLVMKILKSRKKVAERNLELCFPDLSVAEREKLLKENFEHAGLAVFETCIAWFWPDWRVRRHITYKGFEKLDAIREDGRGVMLIAIHSYNIEITARAFGLLTKGYGIYRPNTNPVFEWFQYLGRTRQNGLIDRLDVKQTIRRLKKGDVVWLAPDHDYGRHRYTWAPFFAVDKACTTTGTSLYARASQCRVIPLSLVRNSEGTGYTLTLEPELEDFPYGDEQAAAERVNKAIERSIMKAPEQYMWLHKRFKSRPDGEPPAYD</sequence>
<dbReference type="HAMAP" id="MF_01942">
    <property type="entry name" value="Lipid_A_LpxL_LpxP"/>
    <property type="match status" value="1"/>
</dbReference>
<dbReference type="CDD" id="cd07984">
    <property type="entry name" value="LPLAT_LABLAT-like"/>
    <property type="match status" value="1"/>
</dbReference>
<dbReference type="OrthoDB" id="9803456at2"/>
<comment type="caution">
    <text evidence="10">The sequence shown here is derived from an EMBL/GenBank/DDBJ whole genome shotgun (WGS) entry which is preliminary data.</text>
</comment>
<evidence type="ECO:0000256" key="9">
    <source>
        <dbReference type="HAMAP-Rule" id="MF_01942"/>
    </source>
</evidence>
<dbReference type="Proteomes" id="UP000094936">
    <property type="component" value="Unassembled WGS sequence"/>
</dbReference>
<evidence type="ECO:0000256" key="6">
    <source>
        <dbReference type="ARBA" id="ARBA00022989"/>
    </source>
</evidence>
<accession>A0A1C3EQA2</accession>
<evidence type="ECO:0000313" key="10">
    <source>
        <dbReference type="EMBL" id="ODA35418.1"/>
    </source>
</evidence>
<dbReference type="GO" id="GO:0008913">
    <property type="term" value="F:Kdo2-lipid IVA acyltransferase activity"/>
    <property type="evidence" value="ECO:0007669"/>
    <property type="project" value="UniProtKB-EC"/>
</dbReference>
<evidence type="ECO:0000256" key="7">
    <source>
        <dbReference type="ARBA" id="ARBA00023136"/>
    </source>
</evidence>
<gene>
    <name evidence="9" type="primary">lpxL</name>
    <name evidence="10" type="ORF">A8L45_04270</name>
</gene>
<keyword evidence="6 9" id="KW-1133">Transmembrane helix</keyword>
<dbReference type="NCBIfam" id="NF005340">
    <property type="entry name" value="PRK06860.1"/>
    <property type="match status" value="1"/>
</dbReference>
<dbReference type="InterPro" id="IPR004960">
    <property type="entry name" value="LipA_acyltrans"/>
</dbReference>
<dbReference type="NCBIfam" id="TIGR02207">
    <property type="entry name" value="lipid_A_htrB"/>
    <property type="match status" value="1"/>
</dbReference>
<dbReference type="Pfam" id="PF03279">
    <property type="entry name" value="Lip_A_acyltrans"/>
    <property type="match status" value="1"/>
</dbReference>
<dbReference type="GO" id="GO:0009245">
    <property type="term" value="P:lipid A biosynthetic process"/>
    <property type="evidence" value="ECO:0007669"/>
    <property type="project" value="InterPro"/>
</dbReference>
<name>A0A1C3EQA2_9GAMM</name>
<feature type="transmembrane region" description="Helical" evidence="9">
    <location>
        <begin position="20"/>
        <end position="36"/>
    </location>
</feature>
<protein>
    <recommendedName>
        <fullName evidence="9">Lipid A biosynthesis acyltransferase</fullName>
        <ecNumber evidence="9">2.3.1.241</ecNumber>
    </recommendedName>
    <alternativeName>
        <fullName evidence="9">Kdo(2)-lipid IV(A) acyltransferase</fullName>
    </alternativeName>
</protein>
<comment type="pathway">
    <text evidence="9">Glycolipid biosynthesis; KDO(2)-lipid A biosynthesis; KDO(2)-lipid A from CMP-3-deoxy-D-manno-octulosonate and lipid IV(A): step 3/4.</text>
</comment>
<dbReference type="InterPro" id="IPR011920">
    <property type="entry name" value="Lipid_A_LpxL_LpxP"/>
</dbReference>
<feature type="short sequence motif" description="HXXXXD motif" evidence="9">
    <location>
        <begin position="134"/>
        <end position="139"/>
    </location>
</feature>
<evidence type="ECO:0000256" key="4">
    <source>
        <dbReference type="ARBA" id="ARBA00022692"/>
    </source>
</evidence>
<keyword evidence="1 9" id="KW-1003">Cell membrane</keyword>
<keyword evidence="5 9" id="KW-0448">Lipopolysaccharide biosynthesis</keyword>
<dbReference type="PANTHER" id="PTHR30606:SF9">
    <property type="entry name" value="LIPID A BIOSYNTHESIS LAUROYLTRANSFERASE"/>
    <property type="match status" value="1"/>
</dbReference>
<proteinExistence type="inferred from homology"/>
<comment type="similarity">
    <text evidence="9">Belongs to the LpxL/LpxM/LpxP family.</text>
</comment>
<dbReference type="GO" id="GO:0005886">
    <property type="term" value="C:plasma membrane"/>
    <property type="evidence" value="ECO:0007669"/>
    <property type="project" value="UniProtKB-SubCell"/>
</dbReference>
<dbReference type="UniPathway" id="UPA00030"/>
<evidence type="ECO:0000256" key="1">
    <source>
        <dbReference type="ARBA" id="ARBA00022475"/>
    </source>
</evidence>
<dbReference type="STRING" id="1080227.A8L45_04270"/>
<evidence type="ECO:0000313" key="11">
    <source>
        <dbReference type="Proteomes" id="UP000094936"/>
    </source>
</evidence>
<dbReference type="PANTHER" id="PTHR30606">
    <property type="entry name" value="LIPID A BIOSYNTHESIS LAUROYL ACYLTRANSFERASE"/>
    <property type="match status" value="1"/>
</dbReference>
<keyword evidence="3 9" id="KW-0808">Transferase</keyword>
<dbReference type="GO" id="GO:0036104">
    <property type="term" value="P:Kdo2-lipid A biosynthetic process"/>
    <property type="evidence" value="ECO:0007669"/>
    <property type="project" value="UniProtKB-UniRule"/>
</dbReference>
<keyword evidence="2 9" id="KW-0997">Cell inner membrane</keyword>
<keyword evidence="8 9" id="KW-0012">Acyltransferase</keyword>
<dbReference type="PIRSF" id="PIRSF026649">
    <property type="entry name" value="MsbB"/>
    <property type="match status" value="1"/>
</dbReference>
<dbReference type="EMBL" id="LYBM01000004">
    <property type="protein sequence ID" value="ODA35418.1"/>
    <property type="molecule type" value="Genomic_DNA"/>
</dbReference>
<evidence type="ECO:0000256" key="8">
    <source>
        <dbReference type="ARBA" id="ARBA00023315"/>
    </source>
</evidence>
<keyword evidence="4 9" id="KW-0812">Transmembrane</keyword>
<dbReference type="AlphaFoldDB" id="A0A1C3EQA2"/>